<keyword evidence="4" id="KW-0808">Transferase</keyword>
<reference evidence="11" key="1">
    <citation type="journal article" date="2019" name="PLoS Negl. Trop. Dis.">
        <title>Revisiting the worldwide diversity of Leptospira species in the environment.</title>
        <authorList>
            <person name="Vincent A.T."/>
            <person name="Schiettekatte O."/>
            <person name="Bourhy P."/>
            <person name="Veyrier F.J."/>
            <person name="Picardeau M."/>
        </authorList>
    </citation>
    <scope>NUCLEOTIDE SEQUENCE [LARGE SCALE GENOMIC DNA]</scope>
    <source>
        <strain evidence="11">201702454</strain>
    </source>
</reference>
<dbReference type="PANTHER" id="PTHR43047:SF72">
    <property type="entry name" value="OSMOSENSING HISTIDINE PROTEIN KINASE SLN1"/>
    <property type="match status" value="1"/>
</dbReference>
<dbReference type="GO" id="GO:0005886">
    <property type="term" value="C:plasma membrane"/>
    <property type="evidence" value="ECO:0007669"/>
    <property type="project" value="TreeGrafter"/>
</dbReference>
<dbReference type="NCBIfam" id="TIGR00229">
    <property type="entry name" value="sensory_box"/>
    <property type="match status" value="2"/>
</dbReference>
<dbReference type="InterPro" id="IPR036890">
    <property type="entry name" value="HATPase_C_sf"/>
</dbReference>
<dbReference type="PROSITE" id="PS50109">
    <property type="entry name" value="HIS_KIN"/>
    <property type="match status" value="1"/>
</dbReference>
<evidence type="ECO:0000256" key="4">
    <source>
        <dbReference type="ARBA" id="ARBA00022679"/>
    </source>
</evidence>
<dbReference type="GO" id="GO:0009927">
    <property type="term" value="F:histidine phosphotransfer kinase activity"/>
    <property type="evidence" value="ECO:0007669"/>
    <property type="project" value="TreeGrafter"/>
</dbReference>
<keyword evidence="3" id="KW-0597">Phosphoprotein</keyword>
<feature type="domain" description="PAS" evidence="9">
    <location>
        <begin position="183"/>
        <end position="248"/>
    </location>
</feature>
<dbReference type="InterPro" id="IPR036097">
    <property type="entry name" value="HisK_dim/P_sf"/>
</dbReference>
<dbReference type="InterPro" id="IPR000700">
    <property type="entry name" value="PAS-assoc_C"/>
</dbReference>
<dbReference type="CDD" id="cd00130">
    <property type="entry name" value="PAS"/>
    <property type="match status" value="2"/>
</dbReference>
<dbReference type="Pfam" id="PF00512">
    <property type="entry name" value="HisKA"/>
    <property type="match status" value="1"/>
</dbReference>
<evidence type="ECO:0000259" key="9">
    <source>
        <dbReference type="PROSITE" id="PS50112"/>
    </source>
</evidence>
<evidence type="ECO:0000313" key="12">
    <source>
        <dbReference type="Proteomes" id="UP000297609"/>
    </source>
</evidence>
<dbReference type="PRINTS" id="PR00344">
    <property type="entry name" value="BCTRLSENSOR"/>
</dbReference>
<organism evidence="11 12">
    <name type="scientific">Leptospira kemamanensis</name>
    <dbReference type="NCBI Taxonomy" id="2484942"/>
    <lineage>
        <taxon>Bacteria</taxon>
        <taxon>Pseudomonadati</taxon>
        <taxon>Spirochaetota</taxon>
        <taxon>Spirochaetia</taxon>
        <taxon>Leptospirales</taxon>
        <taxon>Leptospiraceae</taxon>
        <taxon>Leptospira</taxon>
    </lineage>
</organism>
<dbReference type="Gene3D" id="3.30.565.10">
    <property type="entry name" value="Histidine kinase-like ATPase, C-terminal domain"/>
    <property type="match status" value="1"/>
</dbReference>
<evidence type="ECO:0000256" key="2">
    <source>
        <dbReference type="ARBA" id="ARBA00012438"/>
    </source>
</evidence>
<dbReference type="Pfam" id="PF02518">
    <property type="entry name" value="HATPase_c"/>
    <property type="match status" value="1"/>
</dbReference>
<feature type="coiled-coil region" evidence="6">
    <location>
        <begin position="299"/>
        <end position="326"/>
    </location>
</feature>
<evidence type="ECO:0000256" key="1">
    <source>
        <dbReference type="ARBA" id="ARBA00000085"/>
    </source>
</evidence>
<dbReference type="PROSITE" id="PS50113">
    <property type="entry name" value="PAC"/>
    <property type="match status" value="1"/>
</dbReference>
<dbReference type="PANTHER" id="PTHR43047">
    <property type="entry name" value="TWO-COMPONENT HISTIDINE PROTEIN KINASE"/>
    <property type="match status" value="1"/>
</dbReference>
<dbReference type="SUPFAM" id="SSF55785">
    <property type="entry name" value="PYP-like sensor domain (PAS domain)"/>
    <property type="match status" value="2"/>
</dbReference>
<dbReference type="GO" id="GO:0000155">
    <property type="term" value="F:phosphorelay sensor kinase activity"/>
    <property type="evidence" value="ECO:0007669"/>
    <property type="project" value="InterPro"/>
</dbReference>
<feature type="domain" description="PAC" evidence="10">
    <location>
        <begin position="256"/>
        <end position="308"/>
    </location>
</feature>
<dbReference type="SMART" id="SM00388">
    <property type="entry name" value="HisKA"/>
    <property type="match status" value="1"/>
</dbReference>
<protein>
    <recommendedName>
        <fullName evidence="2">histidine kinase</fullName>
        <ecNumber evidence="2">2.7.13.3</ecNumber>
    </recommendedName>
</protein>
<dbReference type="Gene3D" id="1.10.287.130">
    <property type="match status" value="1"/>
</dbReference>
<name>A0A4R9JUF1_9LEPT</name>
<comment type="caution">
    <text evidence="11">The sequence shown here is derived from an EMBL/GenBank/DDBJ whole genome shotgun (WGS) entry which is preliminary data.</text>
</comment>
<dbReference type="InterPro" id="IPR003594">
    <property type="entry name" value="HATPase_dom"/>
</dbReference>
<evidence type="ECO:0000256" key="5">
    <source>
        <dbReference type="ARBA" id="ARBA00022777"/>
    </source>
</evidence>
<dbReference type="CDD" id="cd00082">
    <property type="entry name" value="HisKA"/>
    <property type="match status" value="1"/>
</dbReference>
<dbReference type="SUPFAM" id="SSF47384">
    <property type="entry name" value="Homodimeric domain of signal transducing histidine kinase"/>
    <property type="match status" value="1"/>
</dbReference>
<dbReference type="SMART" id="SM00387">
    <property type="entry name" value="HATPase_c"/>
    <property type="match status" value="1"/>
</dbReference>
<dbReference type="EMBL" id="RQGG01000010">
    <property type="protein sequence ID" value="TGL55499.1"/>
    <property type="molecule type" value="Genomic_DNA"/>
</dbReference>
<dbReference type="InterPro" id="IPR035965">
    <property type="entry name" value="PAS-like_dom_sf"/>
</dbReference>
<feature type="domain" description="Histidine kinase" evidence="8">
    <location>
        <begin position="340"/>
        <end position="563"/>
    </location>
</feature>
<keyword evidence="12" id="KW-1185">Reference proteome</keyword>
<sequence>MIDELIAILIAAALLFFAYYYRNAYRREKKLRLILFRKNLTNAEEIERIIREKEKQYQDIYDTANSIIIRWSPDFRIHSVNPYAEEFFQMGKEMAEGKDLVLDLFRIPFEKSNEIKSQLWNIFHRPEQNIRQEFDVFVGSDDKRTVTWSNRILKNEFGYPYEVLSIGIDITNRKIAEENLMKSYERILDLYNNAPCGYHSLDKDNVVVSINDTELDWLGYSREEIVGNFKINDLLTESSFDKFQQILNSFPHETLTGVELEFVRKDKSTFFVSLNSIPTFDKNGNFVISKSTVFDITDRKIAEDKLNDYSQKIQLQNKRLQKAVEAAIKANQSKSVFFSKITHELRTPLHAVIGFSQILGKDPNLPEHLKGYVNSLYENGVHLLGMINDILDLSKIEAGKMTELKEKFSLVQLWDTLFSMFSYRFAEKQIQFELLHPNQIENHFYEADLQKIKQILVNLLGNALKFTNQGFVHLEMQIQPGIDPNIEMVRFIVKDSGIGIPKDQLHSIFEAFKQTEQGSSYQEGTGLGLSISHQLVDFLGGMIQVESDLNQGSRFSFELPLMKVNEISSELKEKSKLGPTSSKDVWHITKVDETEKEFVQTFLNLDSAKFKSEILQLIKIQNFGQLLNLLNNIPLDHKGKSILLEKVKHKRYKFLIDLLQSNNS</sequence>
<dbReference type="SUPFAM" id="SSF55874">
    <property type="entry name" value="ATPase domain of HSP90 chaperone/DNA topoisomerase II/histidine kinase"/>
    <property type="match status" value="1"/>
</dbReference>
<keyword evidence="7" id="KW-0472">Membrane</keyword>
<evidence type="ECO:0000256" key="6">
    <source>
        <dbReference type="SAM" id="Coils"/>
    </source>
</evidence>
<evidence type="ECO:0000256" key="3">
    <source>
        <dbReference type="ARBA" id="ARBA00022553"/>
    </source>
</evidence>
<dbReference type="InterPro" id="IPR004358">
    <property type="entry name" value="Sig_transdc_His_kin-like_C"/>
</dbReference>
<evidence type="ECO:0000256" key="7">
    <source>
        <dbReference type="SAM" id="Phobius"/>
    </source>
</evidence>
<dbReference type="SMART" id="SM00091">
    <property type="entry name" value="PAS"/>
    <property type="match status" value="2"/>
</dbReference>
<accession>A0A4R9JUF1</accession>
<keyword evidence="7" id="KW-0812">Transmembrane</keyword>
<dbReference type="OrthoDB" id="6192248at2"/>
<gene>
    <name evidence="11" type="ORF">EHQ59_03540</name>
</gene>
<feature type="transmembrane region" description="Helical" evidence="7">
    <location>
        <begin position="6"/>
        <end position="22"/>
    </location>
</feature>
<dbReference type="InterPro" id="IPR003661">
    <property type="entry name" value="HisK_dim/P_dom"/>
</dbReference>
<dbReference type="Proteomes" id="UP000297609">
    <property type="component" value="Unassembled WGS sequence"/>
</dbReference>
<evidence type="ECO:0000259" key="10">
    <source>
        <dbReference type="PROSITE" id="PS50113"/>
    </source>
</evidence>
<keyword evidence="6" id="KW-0175">Coiled coil</keyword>
<dbReference type="InterPro" id="IPR000014">
    <property type="entry name" value="PAS"/>
</dbReference>
<keyword evidence="7" id="KW-1133">Transmembrane helix</keyword>
<dbReference type="EC" id="2.7.13.3" evidence="2"/>
<proteinExistence type="predicted"/>
<dbReference type="PROSITE" id="PS50112">
    <property type="entry name" value="PAS"/>
    <property type="match status" value="1"/>
</dbReference>
<dbReference type="Gene3D" id="3.30.450.20">
    <property type="entry name" value="PAS domain"/>
    <property type="match status" value="2"/>
</dbReference>
<dbReference type="CDD" id="cd16922">
    <property type="entry name" value="HATPase_EvgS-ArcB-TorS-like"/>
    <property type="match status" value="1"/>
</dbReference>
<dbReference type="AlphaFoldDB" id="A0A4R9JUF1"/>
<dbReference type="RefSeq" id="WP_135617774.1">
    <property type="nucleotide sequence ID" value="NZ_RQGG01000010.1"/>
</dbReference>
<evidence type="ECO:0000313" key="11">
    <source>
        <dbReference type="EMBL" id="TGL55499.1"/>
    </source>
</evidence>
<dbReference type="InterPro" id="IPR005467">
    <property type="entry name" value="His_kinase_dom"/>
</dbReference>
<keyword evidence="5 11" id="KW-0418">Kinase</keyword>
<evidence type="ECO:0000259" key="8">
    <source>
        <dbReference type="PROSITE" id="PS50109"/>
    </source>
</evidence>
<comment type="catalytic activity">
    <reaction evidence="1">
        <text>ATP + protein L-histidine = ADP + protein N-phospho-L-histidine.</text>
        <dbReference type="EC" id="2.7.13.3"/>
    </reaction>
</comment>
<dbReference type="Pfam" id="PF13426">
    <property type="entry name" value="PAS_9"/>
    <property type="match status" value="1"/>
</dbReference>